<evidence type="ECO:0000313" key="3">
    <source>
        <dbReference type="Proteomes" id="UP000199202"/>
    </source>
</evidence>
<dbReference type="RefSeq" id="WP_090929829.1">
    <property type="nucleotide sequence ID" value="NZ_FNDJ01000002.1"/>
</dbReference>
<dbReference type="GO" id="GO:0051213">
    <property type="term" value="F:dioxygenase activity"/>
    <property type="evidence" value="ECO:0007669"/>
    <property type="project" value="UniProtKB-KW"/>
</dbReference>
<dbReference type="EMBL" id="FNDJ01000002">
    <property type="protein sequence ID" value="SDH57348.1"/>
    <property type="molecule type" value="Genomic_DNA"/>
</dbReference>
<keyword evidence="3" id="KW-1185">Reference proteome</keyword>
<dbReference type="InterPro" id="IPR029068">
    <property type="entry name" value="Glyas_Bleomycin-R_OHBP_Dase"/>
</dbReference>
<gene>
    <name evidence="2" type="ORF">SAMN05421869_102580</name>
</gene>
<dbReference type="InterPro" id="IPR058997">
    <property type="entry name" value="YycE-like_C"/>
</dbReference>
<dbReference type="PROSITE" id="PS51819">
    <property type="entry name" value="VOC"/>
    <property type="match status" value="1"/>
</dbReference>
<dbReference type="InterPro" id="IPR058998">
    <property type="entry name" value="YycE-like_N"/>
</dbReference>
<dbReference type="Gene3D" id="3.10.180.10">
    <property type="entry name" value="2,3-Dihydroxybiphenyl 1,2-Dioxygenase, domain 1"/>
    <property type="match status" value="1"/>
</dbReference>
<sequence length="148" mass="15967">MAHEWPDFLPVGAIRFARPTARFEDCLHFYRDVLELPVIASWRGHAGYDGAVFGLPGSPVHLELTQHGAAPDIPAPSTENQLVFYLPGPDAVAAAAGRLTGLGHRPATLDNAYWAERGAVAFADPDGWMIVFAPWVFGKDPVPPVAGR</sequence>
<dbReference type="CDD" id="cd06587">
    <property type="entry name" value="VOC"/>
    <property type="match status" value="1"/>
</dbReference>
<evidence type="ECO:0000259" key="1">
    <source>
        <dbReference type="PROSITE" id="PS51819"/>
    </source>
</evidence>
<reference evidence="2 3" key="1">
    <citation type="submission" date="2016-10" db="EMBL/GenBank/DDBJ databases">
        <authorList>
            <person name="de Groot N.N."/>
        </authorList>
    </citation>
    <scope>NUCLEOTIDE SEQUENCE [LARGE SCALE GENOMIC DNA]</scope>
    <source>
        <strain evidence="2 3">CGMCC 4.6533</strain>
    </source>
</reference>
<keyword evidence="2" id="KW-0223">Dioxygenase</keyword>
<name>A0A1G8DI35_9ACTN</name>
<dbReference type="SUPFAM" id="SSF54593">
    <property type="entry name" value="Glyoxalase/Bleomycin resistance protein/Dihydroxybiphenyl dioxygenase"/>
    <property type="match status" value="1"/>
</dbReference>
<dbReference type="OrthoDB" id="8018325at2"/>
<dbReference type="STRING" id="633440.SAMN05421869_102580"/>
<dbReference type="InterPro" id="IPR037523">
    <property type="entry name" value="VOC_core"/>
</dbReference>
<dbReference type="Pfam" id="PF22659">
    <property type="entry name" value="YycE-like_C"/>
    <property type="match status" value="1"/>
</dbReference>
<dbReference type="Pfam" id="PF22658">
    <property type="entry name" value="YycE-like_N"/>
    <property type="match status" value="1"/>
</dbReference>
<protein>
    <submittedName>
        <fullName evidence="2">Glyoxalase/Bleomycin resistance protein/Dioxygenase superfamily protein</fullName>
    </submittedName>
</protein>
<feature type="domain" description="VOC" evidence="1">
    <location>
        <begin position="12"/>
        <end position="135"/>
    </location>
</feature>
<keyword evidence="2" id="KW-0560">Oxidoreductase</keyword>
<proteinExistence type="predicted"/>
<dbReference type="AlphaFoldDB" id="A0A1G8DI35"/>
<evidence type="ECO:0000313" key="2">
    <source>
        <dbReference type="EMBL" id="SDH57348.1"/>
    </source>
</evidence>
<accession>A0A1G8DI35</accession>
<dbReference type="Proteomes" id="UP000199202">
    <property type="component" value="Unassembled WGS sequence"/>
</dbReference>
<organism evidence="2 3">
    <name type="scientific">Nonomuraea jiangxiensis</name>
    <dbReference type="NCBI Taxonomy" id="633440"/>
    <lineage>
        <taxon>Bacteria</taxon>
        <taxon>Bacillati</taxon>
        <taxon>Actinomycetota</taxon>
        <taxon>Actinomycetes</taxon>
        <taxon>Streptosporangiales</taxon>
        <taxon>Streptosporangiaceae</taxon>
        <taxon>Nonomuraea</taxon>
    </lineage>
</organism>